<dbReference type="PROSITE" id="PS00455">
    <property type="entry name" value="AMP_BINDING"/>
    <property type="match status" value="1"/>
</dbReference>
<dbReference type="Gene3D" id="1.10.1200.10">
    <property type="entry name" value="ACP-like"/>
    <property type="match status" value="1"/>
</dbReference>
<dbReference type="InterPro" id="IPR015424">
    <property type="entry name" value="PyrdxlP-dep_Trfase"/>
</dbReference>
<evidence type="ECO:0000256" key="6">
    <source>
        <dbReference type="ARBA" id="ARBA00023098"/>
    </source>
</evidence>
<evidence type="ECO:0000256" key="4">
    <source>
        <dbReference type="ARBA" id="ARBA00022832"/>
    </source>
</evidence>
<dbReference type="GO" id="GO:0006633">
    <property type="term" value="P:fatty acid biosynthetic process"/>
    <property type="evidence" value="ECO:0007669"/>
    <property type="project" value="TreeGrafter"/>
</dbReference>
<evidence type="ECO:0000313" key="9">
    <source>
        <dbReference type="EMBL" id="QXE26027.1"/>
    </source>
</evidence>
<dbReference type="PANTHER" id="PTHR22754">
    <property type="entry name" value="DISCO-INTERACTING PROTEIN 2 DIP2 -RELATED"/>
    <property type="match status" value="1"/>
</dbReference>
<dbReference type="GO" id="GO:0071766">
    <property type="term" value="P:Actinobacterium-type cell wall biogenesis"/>
    <property type="evidence" value="ECO:0007669"/>
    <property type="project" value="UniProtKB-ARBA"/>
</dbReference>
<keyword evidence="4" id="KW-0276">Fatty acid metabolism</keyword>
<evidence type="ECO:0000256" key="3">
    <source>
        <dbReference type="ARBA" id="ARBA00022598"/>
    </source>
</evidence>
<dbReference type="Pfam" id="PF00501">
    <property type="entry name" value="AMP-binding"/>
    <property type="match status" value="1"/>
</dbReference>
<dbReference type="InterPro" id="IPR015421">
    <property type="entry name" value="PyrdxlP-dep_Trfase_major"/>
</dbReference>
<dbReference type="InterPro" id="IPR025110">
    <property type="entry name" value="AMP-bd_C"/>
</dbReference>
<comment type="similarity">
    <text evidence="2">Belongs to the ATP-dependent AMP-binding enzyme family.</text>
</comment>
<evidence type="ECO:0000256" key="5">
    <source>
        <dbReference type="ARBA" id="ARBA00022898"/>
    </source>
</evidence>
<feature type="transmembrane region" description="Helical" evidence="7">
    <location>
        <begin position="83"/>
        <end position="101"/>
    </location>
</feature>
<dbReference type="Gene3D" id="3.90.1150.10">
    <property type="entry name" value="Aspartate Aminotransferase, domain 1"/>
    <property type="match status" value="1"/>
</dbReference>
<dbReference type="Pfam" id="PF00155">
    <property type="entry name" value="Aminotran_1_2"/>
    <property type="match status" value="1"/>
</dbReference>
<feature type="domain" description="Carrier" evidence="8">
    <location>
        <begin position="592"/>
        <end position="669"/>
    </location>
</feature>
<evidence type="ECO:0000313" key="10">
    <source>
        <dbReference type="Proteomes" id="UP000683511"/>
    </source>
</evidence>
<dbReference type="GO" id="GO:0005886">
    <property type="term" value="C:plasma membrane"/>
    <property type="evidence" value="ECO:0007669"/>
    <property type="project" value="TreeGrafter"/>
</dbReference>
<dbReference type="AlphaFoldDB" id="A0A975TDC9"/>
<keyword evidence="5" id="KW-0663">Pyridoxal phosphate</keyword>
<dbReference type="SUPFAM" id="SSF56801">
    <property type="entry name" value="Acetyl-CoA synthetase-like"/>
    <property type="match status" value="1"/>
</dbReference>
<dbReference type="Proteomes" id="UP000683511">
    <property type="component" value="Chromosome"/>
</dbReference>
<comment type="cofactor">
    <cofactor evidence="1">
        <name>pyridoxal 5'-phosphate</name>
        <dbReference type="ChEBI" id="CHEBI:597326"/>
    </cofactor>
</comment>
<evidence type="ECO:0000259" key="8">
    <source>
        <dbReference type="PROSITE" id="PS50075"/>
    </source>
</evidence>
<dbReference type="EMBL" id="CP021056">
    <property type="protein sequence ID" value="QXE26027.1"/>
    <property type="molecule type" value="Genomic_DNA"/>
</dbReference>
<dbReference type="GO" id="GO:0030170">
    <property type="term" value="F:pyridoxal phosphate binding"/>
    <property type="evidence" value="ECO:0007669"/>
    <property type="project" value="InterPro"/>
</dbReference>
<organism evidence="9 10">
    <name type="scientific">Richelia sinica FACHB-800</name>
    <dbReference type="NCBI Taxonomy" id="1357546"/>
    <lineage>
        <taxon>Bacteria</taxon>
        <taxon>Bacillati</taxon>
        <taxon>Cyanobacteriota</taxon>
        <taxon>Cyanophyceae</taxon>
        <taxon>Nostocales</taxon>
        <taxon>Nostocaceae</taxon>
        <taxon>Richelia</taxon>
    </lineage>
</organism>
<evidence type="ECO:0000256" key="1">
    <source>
        <dbReference type="ARBA" id="ARBA00001933"/>
    </source>
</evidence>
<gene>
    <name evidence="9" type="ORF">B6N60_04754</name>
</gene>
<dbReference type="Gene3D" id="3.30.300.30">
    <property type="match status" value="1"/>
</dbReference>
<reference evidence="9" key="1">
    <citation type="submission" date="2017-04" db="EMBL/GenBank/DDBJ databases">
        <title>Genome deletions in a multicellular cyanobacterial endosymbiont for morphological adaptation in marine diatoms.</title>
        <authorList>
            <person name="Wang Y."/>
            <person name="Gao H."/>
            <person name="Li R."/>
            <person name="Xu X."/>
        </authorList>
    </citation>
    <scope>NUCLEOTIDE SEQUENCE</scope>
    <source>
        <strain evidence="9">FACHB 800</strain>
    </source>
</reference>
<dbReference type="Pfam" id="PF23024">
    <property type="entry name" value="AMP-dom_DIP2-like"/>
    <property type="match status" value="1"/>
</dbReference>
<dbReference type="InterPro" id="IPR000873">
    <property type="entry name" value="AMP-dep_synth/lig_dom"/>
</dbReference>
<dbReference type="SUPFAM" id="SSF53383">
    <property type="entry name" value="PLP-dependent transferases"/>
    <property type="match status" value="1"/>
</dbReference>
<dbReference type="InterPro" id="IPR015422">
    <property type="entry name" value="PyrdxlP-dep_Trfase_small"/>
</dbReference>
<dbReference type="PANTHER" id="PTHR22754:SF32">
    <property type="entry name" value="DISCO-INTERACTING PROTEIN 2"/>
    <property type="match status" value="1"/>
</dbReference>
<dbReference type="GO" id="GO:0016874">
    <property type="term" value="F:ligase activity"/>
    <property type="evidence" value="ECO:0007669"/>
    <property type="project" value="UniProtKB-KW"/>
</dbReference>
<keyword evidence="7" id="KW-1133">Transmembrane helix</keyword>
<dbReference type="GO" id="GO:0070566">
    <property type="term" value="F:adenylyltransferase activity"/>
    <property type="evidence" value="ECO:0007669"/>
    <property type="project" value="TreeGrafter"/>
</dbReference>
<dbReference type="RefSeq" id="WP_190608630.1">
    <property type="nucleotide sequence ID" value="NZ_CP021056.1"/>
</dbReference>
<dbReference type="Pfam" id="PF00550">
    <property type="entry name" value="PP-binding"/>
    <property type="match status" value="1"/>
</dbReference>
<accession>A0A975TDC9</accession>
<keyword evidence="3 9" id="KW-0436">Ligase</keyword>
<proteinExistence type="inferred from homology"/>
<keyword evidence="7" id="KW-0812">Transmembrane</keyword>
<dbReference type="PROSITE" id="PS00599">
    <property type="entry name" value="AA_TRANSFER_CLASS_2"/>
    <property type="match status" value="1"/>
</dbReference>
<name>A0A975TDC9_9NOST</name>
<keyword evidence="7" id="KW-0472">Membrane</keyword>
<dbReference type="InterPro" id="IPR004839">
    <property type="entry name" value="Aminotransferase_I/II_large"/>
</dbReference>
<evidence type="ECO:0000256" key="7">
    <source>
        <dbReference type="SAM" id="Phobius"/>
    </source>
</evidence>
<keyword evidence="6" id="KW-0443">Lipid metabolism</keyword>
<protein>
    <submittedName>
        <fullName evidence="9">AMP-dependent synthetase and ligase</fullName>
    </submittedName>
</protein>
<keyword evidence="10" id="KW-1185">Reference proteome</keyword>
<dbReference type="InterPro" id="IPR020845">
    <property type="entry name" value="AMP-binding_CS"/>
</dbReference>
<dbReference type="InterPro" id="IPR036736">
    <property type="entry name" value="ACP-like_sf"/>
</dbReference>
<dbReference type="InterPro" id="IPR001917">
    <property type="entry name" value="Aminotrans_II_pyridoxalP_BS"/>
</dbReference>
<dbReference type="SUPFAM" id="SSF47336">
    <property type="entry name" value="ACP-like"/>
    <property type="match status" value="1"/>
</dbReference>
<dbReference type="InterPro" id="IPR009081">
    <property type="entry name" value="PP-bd_ACP"/>
</dbReference>
<evidence type="ECO:0000256" key="2">
    <source>
        <dbReference type="ARBA" id="ARBA00006432"/>
    </source>
</evidence>
<dbReference type="KEGG" id="rsin:B6N60_04754"/>
<sequence length="1082" mass="119877">MITSSTKSNFPIHGKNLVDLLQQRAKYQPDSKAYLFLEDGERETGCLTYRELEHQVKSVAAYLQTICAPGERALLLYPSGLEFIVSFFACLYVGIIAVPAYPPKRNQKLSRLQAIVQDAQATLLLTTADIVQVITQTDNTFTHLQCILTDQIDTNTEKFRPVTIEAHNTAFLQYTSGSTGTPKGVIVSHGNLFHNCHVIQHSYQESAEGIVLNWLPLYHDMGLVGGTLQPLLVGFPVILMSPMAFLQNPLRWLRIISTYKVTVTVSPNFAYDLCIQKFNPEQFTNLDLSSWQIAINGAEPIRAKTLNSFIKTFAPYGFSSSAFRPSYGMAEATLLITATTKVKSPVIKVCDAKAFKENQIISCSTENQNSQQIVSCGYPCLGQTVVIVDPVSLTRCATGKIGEIWVSGESVAQGYWQQDELTEQTFNAYLTDTKEGPFLRTGDLGFWDDEAGLFVTGRMKDILIIRGRNYYPQDIEKTVETSHPALNVHGIAAFSIERDGDNRLFIACEVKRTYLRHLQVEAIAKSIRQAVLKEHDLQVNQVLLLKPGTLPKTSSGKVQRFLCREAFLAGSLQLVGSELIDNSLPMAKLEQYSVESIQNWICQWLAAKLKLSIQSIDPNESFAAYGLDSLGAAQFIQDLEKYSGYAIDISTLQSFGTIANSAHYLFEKKNADMNQPTSLEMPAEFYQIESFPEYLKLQQQLTQIKNLGIPNPYFKVQESININFTQIQGRTLINYSSYNYLGLSGEAAISAAAKSAIDDYGTSVCASRLASGERLLHQALEQELADFIGVEDCIVYVSGHATNVTTIGHLFNYQDLIVYDALSHNSILQGCILSGAKAVAFPHNDWQMLDKILQEQRQHYRRVLIVIEGIYSMDGDIPDLPRFIELKQRHKTLLMVDEAHSIGVLGESGQGIGEFFHVERNQVDLWMGTLSKAFASCGGYIAGSKALVNYLKYTAPGFVYSVGLSPANTAAALASLRLLKSEPGRVKTLQLRSHQFLKLAQAQGWNTSTSQNSPIIPIVVGDSLTCIQLSHALFAAGINVQPMIYPAVANDAARLRFFISCLHTEAQIHQTIAALNKCPISN</sequence>
<dbReference type="InterPro" id="IPR045851">
    <property type="entry name" value="AMP-bd_C_sf"/>
</dbReference>
<dbReference type="PROSITE" id="PS50075">
    <property type="entry name" value="CARRIER"/>
    <property type="match status" value="1"/>
</dbReference>
<dbReference type="CDD" id="cd05931">
    <property type="entry name" value="FAAL"/>
    <property type="match status" value="1"/>
</dbReference>
<dbReference type="CDD" id="cd06454">
    <property type="entry name" value="KBL_like"/>
    <property type="match status" value="1"/>
</dbReference>
<dbReference type="FunFam" id="3.40.50.12780:FF:000013">
    <property type="entry name" value="Long-chain-fatty-acid--AMP ligase FadD32"/>
    <property type="match status" value="1"/>
</dbReference>
<dbReference type="Gene3D" id="3.40.50.12780">
    <property type="entry name" value="N-terminal domain of ligase-like"/>
    <property type="match status" value="1"/>
</dbReference>
<dbReference type="InterPro" id="IPR042099">
    <property type="entry name" value="ANL_N_sf"/>
</dbReference>
<dbReference type="InterPro" id="IPR040097">
    <property type="entry name" value="FAAL/FAAC"/>
</dbReference>
<dbReference type="Gene3D" id="3.40.640.10">
    <property type="entry name" value="Type I PLP-dependent aspartate aminotransferase-like (Major domain)"/>
    <property type="match status" value="1"/>
</dbReference>